<protein>
    <submittedName>
        <fullName evidence="9">ABC transporter permease</fullName>
    </submittedName>
</protein>
<dbReference type="PANTHER" id="PTHR30472:SF25">
    <property type="entry name" value="ABC TRANSPORTER PERMEASE PROTEIN MJ0876-RELATED"/>
    <property type="match status" value="1"/>
</dbReference>
<feature type="transmembrane region" description="Helical" evidence="8">
    <location>
        <begin position="142"/>
        <end position="165"/>
    </location>
</feature>
<dbReference type="GO" id="GO:0005886">
    <property type="term" value="C:plasma membrane"/>
    <property type="evidence" value="ECO:0007669"/>
    <property type="project" value="UniProtKB-SubCell"/>
</dbReference>
<dbReference type="EMBL" id="PIQA01000001">
    <property type="protein sequence ID" value="RUO68153.1"/>
    <property type="molecule type" value="Genomic_DNA"/>
</dbReference>
<feature type="transmembrane region" description="Helical" evidence="8">
    <location>
        <begin position="185"/>
        <end position="204"/>
    </location>
</feature>
<dbReference type="GO" id="GO:0022857">
    <property type="term" value="F:transmembrane transporter activity"/>
    <property type="evidence" value="ECO:0007669"/>
    <property type="project" value="InterPro"/>
</dbReference>
<evidence type="ECO:0000256" key="6">
    <source>
        <dbReference type="ARBA" id="ARBA00022989"/>
    </source>
</evidence>
<dbReference type="Pfam" id="PF01032">
    <property type="entry name" value="FecCD"/>
    <property type="match status" value="1"/>
</dbReference>
<keyword evidence="3" id="KW-0813">Transport</keyword>
<name>A0A432YY03_9GAMM</name>
<organism evidence="9 10">
    <name type="scientific">Idiomarina piscisalsi</name>
    <dbReference type="NCBI Taxonomy" id="1096243"/>
    <lineage>
        <taxon>Bacteria</taxon>
        <taxon>Pseudomonadati</taxon>
        <taxon>Pseudomonadota</taxon>
        <taxon>Gammaproteobacteria</taxon>
        <taxon>Alteromonadales</taxon>
        <taxon>Idiomarinaceae</taxon>
        <taxon>Idiomarina</taxon>
    </lineage>
</organism>
<proteinExistence type="inferred from homology"/>
<dbReference type="Proteomes" id="UP000288361">
    <property type="component" value="Unassembled WGS sequence"/>
</dbReference>
<dbReference type="InterPro" id="IPR000522">
    <property type="entry name" value="ABC_transptr_permease_BtuC"/>
</dbReference>
<dbReference type="CDD" id="cd06550">
    <property type="entry name" value="TM_ABC_iron-siderophores_like"/>
    <property type="match status" value="1"/>
</dbReference>
<comment type="similarity">
    <text evidence="2">Belongs to the binding-protein-dependent transport system permease family. FecCD subfamily.</text>
</comment>
<evidence type="ECO:0000256" key="2">
    <source>
        <dbReference type="ARBA" id="ARBA00007935"/>
    </source>
</evidence>
<accession>A0A432YY03</accession>
<gene>
    <name evidence="9" type="ORF">CWI73_04740</name>
</gene>
<feature type="transmembrane region" description="Helical" evidence="8">
    <location>
        <begin position="233"/>
        <end position="262"/>
    </location>
</feature>
<comment type="caution">
    <text evidence="9">The sequence shown here is derived from an EMBL/GenBank/DDBJ whole genome shotgun (WGS) entry which is preliminary data.</text>
</comment>
<dbReference type="AlphaFoldDB" id="A0A432YY03"/>
<dbReference type="Gene3D" id="1.10.3470.10">
    <property type="entry name" value="ABC transporter involved in vitamin B12 uptake, BtuC"/>
    <property type="match status" value="1"/>
</dbReference>
<keyword evidence="4" id="KW-1003">Cell membrane</keyword>
<evidence type="ECO:0000256" key="7">
    <source>
        <dbReference type="ARBA" id="ARBA00023136"/>
    </source>
</evidence>
<evidence type="ECO:0000256" key="5">
    <source>
        <dbReference type="ARBA" id="ARBA00022692"/>
    </source>
</evidence>
<dbReference type="InterPro" id="IPR037294">
    <property type="entry name" value="ABC_BtuC-like"/>
</dbReference>
<sequence>MSSIVKWVLALTLVIIALSAWHLSQGSSGLTLWDWWRTDALSAYQQAILADIRLPRLVLAVVNGAVLGLAGAAMQLLLRNPLAEPGLTGVSSGAALTTVAVLYFGLLPTFSWLLPFIALAGGLAAIVVVVVMAGNYADVNRVILAGVAISSLAGAIMALLLYLAPNPFAFQEWSQWTLGSLANRGWSHVNLMLPFALIGAVLVLTQSRFLTALTFSEETVVSMGYSYPARRNLVLIAVALLAGSSVVSVGIIGFVGLLAPHLVRLVGLNHPKQVLSMSALAGAVLVLSIDIFVRLISVGRELPLGVVAAVIGAPLLIALLVRQKSQQAVR</sequence>
<keyword evidence="7 8" id="KW-0472">Membrane</keyword>
<feature type="transmembrane region" description="Helical" evidence="8">
    <location>
        <begin position="302"/>
        <end position="321"/>
    </location>
</feature>
<dbReference type="SUPFAM" id="SSF81345">
    <property type="entry name" value="ABC transporter involved in vitamin B12 uptake, BtuC"/>
    <property type="match status" value="1"/>
</dbReference>
<evidence type="ECO:0000256" key="1">
    <source>
        <dbReference type="ARBA" id="ARBA00004651"/>
    </source>
</evidence>
<feature type="transmembrane region" description="Helical" evidence="8">
    <location>
        <begin position="85"/>
        <end position="106"/>
    </location>
</feature>
<feature type="transmembrane region" description="Helical" evidence="8">
    <location>
        <begin position="57"/>
        <end position="78"/>
    </location>
</feature>
<keyword evidence="5 8" id="KW-0812">Transmembrane</keyword>
<dbReference type="RefSeq" id="WP_126751758.1">
    <property type="nucleotide sequence ID" value="NZ_JBHUMT010000016.1"/>
</dbReference>
<evidence type="ECO:0000256" key="4">
    <source>
        <dbReference type="ARBA" id="ARBA00022475"/>
    </source>
</evidence>
<dbReference type="GO" id="GO:0033214">
    <property type="term" value="P:siderophore-iron import into cell"/>
    <property type="evidence" value="ECO:0007669"/>
    <property type="project" value="TreeGrafter"/>
</dbReference>
<reference evidence="9 10" key="1">
    <citation type="journal article" date="2011" name="Front. Microbiol.">
        <title>Genomic signatures of strain selection and enhancement in Bacillus atrophaeus var. globigii, a historical biowarfare simulant.</title>
        <authorList>
            <person name="Gibbons H.S."/>
            <person name="Broomall S.M."/>
            <person name="McNew L.A."/>
            <person name="Daligault H."/>
            <person name="Chapman C."/>
            <person name="Bruce D."/>
            <person name="Karavis M."/>
            <person name="Krepps M."/>
            <person name="McGregor P.A."/>
            <person name="Hong C."/>
            <person name="Park K.H."/>
            <person name="Akmal A."/>
            <person name="Feldman A."/>
            <person name="Lin J.S."/>
            <person name="Chang W.E."/>
            <person name="Higgs B.W."/>
            <person name="Demirev P."/>
            <person name="Lindquist J."/>
            <person name="Liem A."/>
            <person name="Fochler E."/>
            <person name="Read T.D."/>
            <person name="Tapia R."/>
            <person name="Johnson S."/>
            <person name="Bishop-Lilly K.A."/>
            <person name="Detter C."/>
            <person name="Han C."/>
            <person name="Sozhamannan S."/>
            <person name="Rosenzweig C.N."/>
            <person name="Skowronski E.W."/>
        </authorList>
    </citation>
    <scope>NUCLEOTIDE SEQUENCE [LARGE SCALE GENOMIC DNA]</scope>
    <source>
        <strain evidence="9 10">TPS4-2</strain>
    </source>
</reference>
<evidence type="ECO:0000256" key="8">
    <source>
        <dbReference type="SAM" id="Phobius"/>
    </source>
</evidence>
<evidence type="ECO:0000313" key="10">
    <source>
        <dbReference type="Proteomes" id="UP000288361"/>
    </source>
</evidence>
<comment type="subcellular location">
    <subcellularLocation>
        <location evidence="1">Cell membrane</location>
        <topology evidence="1">Multi-pass membrane protein</topology>
    </subcellularLocation>
</comment>
<dbReference type="PANTHER" id="PTHR30472">
    <property type="entry name" value="FERRIC ENTEROBACTIN TRANSPORT SYSTEM PERMEASE PROTEIN"/>
    <property type="match status" value="1"/>
</dbReference>
<evidence type="ECO:0000313" key="9">
    <source>
        <dbReference type="EMBL" id="RUO68153.1"/>
    </source>
</evidence>
<feature type="transmembrane region" description="Helical" evidence="8">
    <location>
        <begin position="112"/>
        <end position="135"/>
    </location>
</feature>
<keyword evidence="6 8" id="KW-1133">Transmembrane helix</keyword>
<evidence type="ECO:0000256" key="3">
    <source>
        <dbReference type="ARBA" id="ARBA00022448"/>
    </source>
</evidence>
<feature type="transmembrane region" description="Helical" evidence="8">
    <location>
        <begin position="274"/>
        <end position="296"/>
    </location>
</feature>